<comment type="similarity">
    <text evidence="9">Belongs to the MurJ/MviN family.</text>
</comment>
<reference evidence="11 12" key="1">
    <citation type="submission" date="2018-01" db="EMBL/GenBank/DDBJ databases">
        <title>Species boundaries and ecological features among Paraburkholderia terrae DSMZ17804T, P. hospita DSMZ17164T and P. caribensis DSMZ13236T.</title>
        <authorList>
            <person name="Pratama A.A."/>
        </authorList>
    </citation>
    <scope>NUCLEOTIDE SEQUENCE [LARGE SCALE GENOMIC DNA]</scope>
    <source>
        <strain evidence="11 12">DSM 17164</strain>
    </source>
</reference>
<evidence type="ECO:0000256" key="8">
    <source>
        <dbReference type="ARBA" id="ARBA00060041"/>
    </source>
</evidence>
<evidence type="ECO:0000256" key="5">
    <source>
        <dbReference type="ARBA" id="ARBA00022984"/>
    </source>
</evidence>
<feature type="transmembrane region" description="Helical" evidence="10">
    <location>
        <begin position="90"/>
        <end position="115"/>
    </location>
</feature>
<dbReference type="Proteomes" id="UP000236649">
    <property type="component" value="Chromosome 1"/>
</dbReference>
<keyword evidence="6 10" id="KW-1133">Transmembrane helix</keyword>
<evidence type="ECO:0000256" key="2">
    <source>
        <dbReference type="ARBA" id="ARBA00022475"/>
    </source>
</evidence>
<feature type="transmembrane region" description="Helical" evidence="10">
    <location>
        <begin position="135"/>
        <end position="154"/>
    </location>
</feature>
<evidence type="ECO:0000313" key="12">
    <source>
        <dbReference type="Proteomes" id="UP000236649"/>
    </source>
</evidence>
<dbReference type="InterPro" id="IPR004268">
    <property type="entry name" value="MurJ"/>
</dbReference>
<dbReference type="GO" id="GO:0015648">
    <property type="term" value="F:lipid-linked peptidoglycan transporter activity"/>
    <property type="evidence" value="ECO:0007669"/>
    <property type="project" value="TreeGrafter"/>
</dbReference>
<organism evidence="11 12">
    <name type="scientific">Paraburkholderia hospita</name>
    <dbReference type="NCBI Taxonomy" id="169430"/>
    <lineage>
        <taxon>Bacteria</taxon>
        <taxon>Pseudomonadati</taxon>
        <taxon>Pseudomonadota</taxon>
        <taxon>Betaproteobacteria</taxon>
        <taxon>Burkholderiales</taxon>
        <taxon>Burkholderiaceae</taxon>
        <taxon>Paraburkholderia</taxon>
    </lineage>
</organism>
<proteinExistence type="inferred from homology"/>
<dbReference type="AlphaFoldDB" id="A0AAN1J9U5"/>
<dbReference type="InterPro" id="IPR051050">
    <property type="entry name" value="Lipid_II_flippase_MurJ/MviN"/>
</dbReference>
<dbReference type="PANTHER" id="PTHR47019:SF1">
    <property type="entry name" value="LIPID II FLIPPASE MURJ"/>
    <property type="match status" value="1"/>
</dbReference>
<dbReference type="EMBL" id="CP026105">
    <property type="protein sequence ID" value="AUT69393.1"/>
    <property type="molecule type" value="Genomic_DNA"/>
</dbReference>
<evidence type="ECO:0000313" key="11">
    <source>
        <dbReference type="EMBL" id="AUT69393.1"/>
    </source>
</evidence>
<feature type="transmembrane region" description="Helical" evidence="10">
    <location>
        <begin position="269"/>
        <end position="290"/>
    </location>
</feature>
<evidence type="ECO:0000256" key="10">
    <source>
        <dbReference type="SAM" id="Phobius"/>
    </source>
</evidence>
<gene>
    <name evidence="11" type="ORF">C2L64_14700</name>
</gene>
<keyword evidence="7 10" id="KW-0472">Membrane</keyword>
<feature type="transmembrane region" description="Helical" evidence="10">
    <location>
        <begin position="204"/>
        <end position="221"/>
    </location>
</feature>
<name>A0AAN1J9U5_9BURK</name>
<comment type="subcellular location">
    <subcellularLocation>
        <location evidence="1">Cell membrane</location>
        <topology evidence="1">Multi-pass membrane protein</topology>
    </subcellularLocation>
</comment>
<feature type="transmembrane region" description="Helical" evidence="10">
    <location>
        <begin position="451"/>
        <end position="471"/>
    </location>
</feature>
<sequence>MCSYLQKGGHRVARTRWHSRHQQAGGEWMNSQFAEWRSRLPKIHPDHMRIARGAARISIFVLLGRCAGAFKEVAVAYRFGTSGIVDAYQLTLALVSWMPAAAMTIFGIVLIPVFVELRQQPLQAQAVFLGELEAWVIAVGVGFSVLLFLCWPFAIHVLAGNLSPETIDLCRDMFTYMAPIGILMLASGTYGARMQSRERHINTLLEGLPAVFVLCFVLLSHKQVGTIALIWGSMGGYLAQTLIGRWLLSRLDPIPIKLRLKTTAPEWRRVLVSARVLAVGQLIMCCTPLFDQFMAVQFGDGAVAKLGYANRVLSLFLSMGALAIGQATLPVFSDIVHSGDPCHARRTAVRWTILMFLCGTCVALGAAVFAPDLIGLAFQRGAFTAEDTAAVAQLFRWGQIQVPFYFSSLVLLTLSAGAGRYRQMSTIALAGVAAKVSGTMIFSHWFGIAGILLGTALMHATTLIIYARYAYTWSLSAQRKS</sequence>
<evidence type="ECO:0000256" key="4">
    <source>
        <dbReference type="ARBA" id="ARBA00022960"/>
    </source>
</evidence>
<dbReference type="KEGG" id="phs:C2L64_14700"/>
<feature type="transmembrane region" description="Helical" evidence="10">
    <location>
        <begin position="227"/>
        <end position="248"/>
    </location>
</feature>
<dbReference type="Pfam" id="PF03023">
    <property type="entry name" value="MurJ"/>
    <property type="match status" value="1"/>
</dbReference>
<protein>
    <submittedName>
        <fullName evidence="11">Uncharacterized protein</fullName>
    </submittedName>
</protein>
<dbReference type="GO" id="GO:0034204">
    <property type="term" value="P:lipid translocation"/>
    <property type="evidence" value="ECO:0007669"/>
    <property type="project" value="TreeGrafter"/>
</dbReference>
<keyword evidence="4" id="KW-0133">Cell shape</keyword>
<feature type="transmembrane region" description="Helical" evidence="10">
    <location>
        <begin position="53"/>
        <end position="70"/>
    </location>
</feature>
<dbReference type="GO" id="GO:0005886">
    <property type="term" value="C:plasma membrane"/>
    <property type="evidence" value="ECO:0007669"/>
    <property type="project" value="UniProtKB-SubCell"/>
</dbReference>
<dbReference type="GO" id="GO:0009252">
    <property type="term" value="P:peptidoglycan biosynthetic process"/>
    <property type="evidence" value="ECO:0007669"/>
    <property type="project" value="UniProtKB-KW"/>
</dbReference>
<keyword evidence="3 10" id="KW-0812">Transmembrane</keyword>
<feature type="transmembrane region" description="Helical" evidence="10">
    <location>
        <begin position="353"/>
        <end position="374"/>
    </location>
</feature>
<dbReference type="PANTHER" id="PTHR47019">
    <property type="entry name" value="LIPID II FLIPPASE MURJ"/>
    <property type="match status" value="1"/>
</dbReference>
<evidence type="ECO:0000256" key="7">
    <source>
        <dbReference type="ARBA" id="ARBA00023136"/>
    </source>
</evidence>
<feature type="transmembrane region" description="Helical" evidence="10">
    <location>
        <begin position="310"/>
        <end position="332"/>
    </location>
</feature>
<evidence type="ECO:0000256" key="1">
    <source>
        <dbReference type="ARBA" id="ARBA00004651"/>
    </source>
</evidence>
<keyword evidence="5" id="KW-0573">Peptidoglycan synthesis</keyword>
<evidence type="ECO:0000256" key="3">
    <source>
        <dbReference type="ARBA" id="ARBA00022692"/>
    </source>
</evidence>
<feature type="transmembrane region" description="Helical" evidence="10">
    <location>
        <begin position="394"/>
        <end position="414"/>
    </location>
</feature>
<evidence type="ECO:0000256" key="9">
    <source>
        <dbReference type="ARBA" id="ARBA00061532"/>
    </source>
</evidence>
<comment type="function">
    <text evidence="8">Involved in peptidoglycan biosynthesis. Transports lipid-linked peptidoglycan precursors from the inner to the outer leaflet of the cytoplasmic membrane.</text>
</comment>
<accession>A0AAN1J9U5</accession>
<dbReference type="GO" id="GO:0008360">
    <property type="term" value="P:regulation of cell shape"/>
    <property type="evidence" value="ECO:0007669"/>
    <property type="project" value="UniProtKB-KW"/>
</dbReference>
<feature type="transmembrane region" description="Helical" evidence="10">
    <location>
        <begin position="174"/>
        <end position="192"/>
    </location>
</feature>
<evidence type="ECO:0000256" key="6">
    <source>
        <dbReference type="ARBA" id="ARBA00022989"/>
    </source>
</evidence>
<keyword evidence="2" id="KW-1003">Cell membrane</keyword>